<evidence type="ECO:0000256" key="2">
    <source>
        <dbReference type="ARBA" id="ARBA00023125"/>
    </source>
</evidence>
<evidence type="ECO:0000256" key="1">
    <source>
        <dbReference type="ARBA" id="ARBA00023015"/>
    </source>
</evidence>
<gene>
    <name evidence="5" type="ORF">EYS09_22430</name>
</gene>
<sequence>MLKETVFRSEELPAADRFEVWRELIGHTHAPVEVASEFSAEYDAHYRVLELGAIRVWPVTCHPLQFQRTAKLIRQSDPEQYHLALPLSGVNRMSWDDQKSEFNSYELHLCDSSRIFELNMNAVNDHGYFAGMGVDVPKALMPLSADRMDRLFGQGISGRAGIGGLMTQFLLQIVENSASYEPSDGPRLETVLIDLLAAVFARALDDDSACPPESHQRTLTLRIKAFIQQHLNDPQLTPRNIAAAHHISVSYLHRLFQQEGGTVAGRVRHQRLERARRDLADPAQRAIPIHAIAARWGFPRAADFSRAFRTAYGVPPRDYRHHAVRTAGRVNQ</sequence>
<dbReference type="Proteomes" id="UP000292452">
    <property type="component" value="Unassembled WGS sequence"/>
</dbReference>
<keyword evidence="2" id="KW-0238">DNA-binding</keyword>
<dbReference type="RefSeq" id="WP_131124597.1">
    <property type="nucleotide sequence ID" value="NZ_SIXH01000220.1"/>
</dbReference>
<accession>A0A4Q9HR88</accession>
<dbReference type="PANTHER" id="PTHR43280:SF31">
    <property type="entry name" value="TRANSCRIPTIONAL REGULATORY PROTEIN"/>
    <property type="match status" value="1"/>
</dbReference>
<dbReference type="GO" id="GO:0043565">
    <property type="term" value="F:sequence-specific DNA binding"/>
    <property type="evidence" value="ECO:0007669"/>
    <property type="project" value="InterPro"/>
</dbReference>
<dbReference type="Pfam" id="PF14525">
    <property type="entry name" value="AraC_binding_2"/>
    <property type="match status" value="1"/>
</dbReference>
<dbReference type="GO" id="GO:0003700">
    <property type="term" value="F:DNA-binding transcription factor activity"/>
    <property type="evidence" value="ECO:0007669"/>
    <property type="project" value="InterPro"/>
</dbReference>
<dbReference type="SMART" id="SM00342">
    <property type="entry name" value="HTH_ARAC"/>
    <property type="match status" value="1"/>
</dbReference>
<proteinExistence type="predicted"/>
<organism evidence="5 6">
    <name type="scientific">Streptomyces kasugaensis</name>
    <dbReference type="NCBI Taxonomy" id="1946"/>
    <lineage>
        <taxon>Bacteria</taxon>
        <taxon>Bacillati</taxon>
        <taxon>Actinomycetota</taxon>
        <taxon>Actinomycetes</taxon>
        <taxon>Kitasatosporales</taxon>
        <taxon>Streptomycetaceae</taxon>
        <taxon>Streptomyces</taxon>
    </lineage>
</organism>
<name>A0A4Q9HR88_STRKA</name>
<dbReference type="Gene3D" id="1.10.10.60">
    <property type="entry name" value="Homeodomain-like"/>
    <property type="match status" value="1"/>
</dbReference>
<dbReference type="Pfam" id="PF12833">
    <property type="entry name" value="HTH_18"/>
    <property type="match status" value="1"/>
</dbReference>
<dbReference type="EMBL" id="SIXH01000220">
    <property type="protein sequence ID" value="TBO57483.1"/>
    <property type="molecule type" value="Genomic_DNA"/>
</dbReference>
<protein>
    <submittedName>
        <fullName evidence="5">Helix-turn-helix domain-containing protein</fullName>
    </submittedName>
</protein>
<keyword evidence="6" id="KW-1185">Reference proteome</keyword>
<dbReference type="InterPro" id="IPR009057">
    <property type="entry name" value="Homeodomain-like_sf"/>
</dbReference>
<keyword evidence="3" id="KW-0804">Transcription</keyword>
<dbReference type="InterPro" id="IPR018062">
    <property type="entry name" value="HTH_AraC-typ_CS"/>
</dbReference>
<dbReference type="InterPro" id="IPR018060">
    <property type="entry name" value="HTH_AraC"/>
</dbReference>
<feature type="domain" description="HTH araC/xylS-type" evidence="4">
    <location>
        <begin position="221"/>
        <end position="322"/>
    </location>
</feature>
<dbReference type="InterPro" id="IPR035418">
    <property type="entry name" value="AraC-bd_2"/>
</dbReference>
<evidence type="ECO:0000256" key="3">
    <source>
        <dbReference type="ARBA" id="ARBA00023163"/>
    </source>
</evidence>
<keyword evidence="1" id="KW-0805">Transcription regulation</keyword>
<evidence type="ECO:0000313" key="6">
    <source>
        <dbReference type="Proteomes" id="UP000292452"/>
    </source>
</evidence>
<dbReference type="PROSITE" id="PS01124">
    <property type="entry name" value="HTH_ARAC_FAMILY_2"/>
    <property type="match status" value="1"/>
</dbReference>
<dbReference type="PROSITE" id="PS00041">
    <property type="entry name" value="HTH_ARAC_FAMILY_1"/>
    <property type="match status" value="1"/>
</dbReference>
<dbReference type="AlphaFoldDB" id="A0A4Q9HR88"/>
<dbReference type="SUPFAM" id="SSF46689">
    <property type="entry name" value="Homeodomain-like"/>
    <property type="match status" value="1"/>
</dbReference>
<evidence type="ECO:0000259" key="4">
    <source>
        <dbReference type="PROSITE" id="PS01124"/>
    </source>
</evidence>
<dbReference type="PANTHER" id="PTHR43280">
    <property type="entry name" value="ARAC-FAMILY TRANSCRIPTIONAL REGULATOR"/>
    <property type="match status" value="1"/>
</dbReference>
<evidence type="ECO:0000313" key="5">
    <source>
        <dbReference type="EMBL" id="TBO57483.1"/>
    </source>
</evidence>
<comment type="caution">
    <text evidence="5">The sequence shown here is derived from an EMBL/GenBank/DDBJ whole genome shotgun (WGS) entry which is preliminary data.</text>
</comment>
<reference evidence="5 6" key="1">
    <citation type="submission" date="2019-02" db="EMBL/GenBank/DDBJ databases">
        <title>Draft Genome Sequence of Streptomyces sp. AM-2504, identified by 16S rRNA comparative analysis as a Streptomyces Kasugaensis strain.</title>
        <authorList>
            <person name="Napolioni V."/>
            <person name="Giuliodori A.M."/>
            <person name="Spurio R."/>
            <person name="Fabbretti A."/>
        </authorList>
    </citation>
    <scope>NUCLEOTIDE SEQUENCE [LARGE SCALE GENOMIC DNA]</scope>
    <source>
        <strain evidence="5 6">AM-2504</strain>
    </source>
</reference>